<evidence type="ECO:0000313" key="2">
    <source>
        <dbReference type="Proteomes" id="UP000063236"/>
    </source>
</evidence>
<protein>
    <submittedName>
        <fullName evidence="1">Uncharacterized protein</fullName>
    </submittedName>
</protein>
<proteinExistence type="predicted"/>
<dbReference type="AlphaFoldDB" id="A0AAW3PHV2"/>
<dbReference type="RefSeq" id="WP_059465476.1">
    <property type="nucleotide sequence ID" value="NZ_LOTC01000013.1"/>
</dbReference>
<dbReference type="Gene3D" id="3.40.50.1000">
    <property type="entry name" value="HAD superfamily/HAD-like"/>
    <property type="match status" value="1"/>
</dbReference>
<dbReference type="Gene3D" id="1.10.150.400">
    <property type="match status" value="1"/>
</dbReference>
<sequence>MSAHIASYDIWDTVIRRRCHPDAVKVHIARMLALLLDDNIKPHLRDPWILFHFRQLTERAIGEEARRDGFDDEYSIHDVFARWIERVVVDPERVPASLVERLVREEIDHEKAIIYADPSIEAQFASDGATRRIFVSDFYMGKAQLRELLESVGLAHYFDDGYVSCDARLNKRSGRLFEHVLLAEEIDAGRVSHWGDNEHSDVRMPTSFGIDAHHYLPADEHAARGAREQRFRERDKFLRMLNRTDLPVRSGPESIAERVAPLFIGFMLCVQEAIVSKRLERVYFFTREGEFFLEIYEALRAKSAYADRLPKGELLEVSRIATFGPSLANLSAEELMRVWNLYSTQSPRALLRTLDLPVEQFQSHFERHGMPLDAPIQYPWQDVRMRALLDDSAFRLPAETALRERRAAFLAYCAGKGLDTHVDRCAVVDIGWRGTIQDNVAHMLPNTQFEGFYLGLSKTLNQQPPNVSKYAFGPNLNRHDLKSAQELLEFVSPIEMLTNSASGSVVGYEWEGERVRPRKLVNAEENAVFESFTSTFQRRVLDVAREHAAHLAIDAIGSSDYRQPAQVIWRDVIQRPNEDIARAYFSLVHNETFGLGRFVEKSKGLGAFWVLRWVISPGYRKQFRQRLSLLGWTAGYAVIKRDRFLIPILNTFYTK</sequence>
<dbReference type="InterPro" id="IPR036412">
    <property type="entry name" value="HAD-like_sf"/>
</dbReference>
<reference evidence="1 2" key="1">
    <citation type="submission" date="2015-11" db="EMBL/GenBank/DDBJ databases">
        <title>Expanding the genomic diversity of Burkholderia species for the development of highly accurate diagnostics.</title>
        <authorList>
            <person name="Sahl J."/>
            <person name="Keim P."/>
            <person name="Wagner D."/>
        </authorList>
    </citation>
    <scope>NUCLEOTIDE SEQUENCE [LARGE SCALE GENOMIC DNA]</scope>
    <source>
        <strain evidence="1 2">MSMB378WGS</strain>
    </source>
</reference>
<dbReference type="EMBL" id="LPJV01000023">
    <property type="protein sequence ID" value="KWF55214.1"/>
    <property type="molecule type" value="Genomic_DNA"/>
</dbReference>
<gene>
    <name evidence="1" type="ORF">WL88_13755</name>
</gene>
<name>A0AAW3PHV2_9BURK</name>
<dbReference type="SUPFAM" id="SSF56784">
    <property type="entry name" value="HAD-like"/>
    <property type="match status" value="1"/>
</dbReference>
<accession>A0AAW3PHV2</accession>
<comment type="caution">
    <text evidence="1">The sequence shown here is derived from an EMBL/GenBank/DDBJ whole genome shotgun (WGS) entry which is preliminary data.</text>
</comment>
<evidence type="ECO:0000313" key="1">
    <source>
        <dbReference type="EMBL" id="KWF55214.1"/>
    </source>
</evidence>
<organism evidence="1 2">
    <name type="scientific">Burkholderia diffusa</name>
    <dbReference type="NCBI Taxonomy" id="488732"/>
    <lineage>
        <taxon>Bacteria</taxon>
        <taxon>Pseudomonadati</taxon>
        <taxon>Pseudomonadota</taxon>
        <taxon>Betaproteobacteria</taxon>
        <taxon>Burkholderiales</taxon>
        <taxon>Burkholderiaceae</taxon>
        <taxon>Burkholderia</taxon>
        <taxon>Burkholderia cepacia complex</taxon>
    </lineage>
</organism>
<dbReference type="InterPro" id="IPR023214">
    <property type="entry name" value="HAD_sf"/>
</dbReference>
<dbReference type="Proteomes" id="UP000063236">
    <property type="component" value="Unassembled WGS sequence"/>
</dbReference>